<dbReference type="InterPro" id="IPR036942">
    <property type="entry name" value="Beta-barrel_TonB_sf"/>
</dbReference>
<keyword evidence="16" id="KW-1185">Reference proteome</keyword>
<evidence type="ECO:0000256" key="7">
    <source>
        <dbReference type="ARBA" id="ARBA00023136"/>
    </source>
</evidence>
<keyword evidence="6 11" id="KW-0798">TonB box</keyword>
<dbReference type="AlphaFoldDB" id="A0AA43M9Y3"/>
<comment type="caution">
    <text evidence="15">The sequence shown here is derived from an EMBL/GenBank/DDBJ whole genome shotgun (WGS) entry which is preliminary data.</text>
</comment>
<keyword evidence="3 10" id="KW-0813">Transport</keyword>
<evidence type="ECO:0000256" key="11">
    <source>
        <dbReference type="RuleBase" id="RU003357"/>
    </source>
</evidence>
<evidence type="ECO:0000256" key="6">
    <source>
        <dbReference type="ARBA" id="ARBA00023077"/>
    </source>
</evidence>
<accession>A0AA43M9Y3</accession>
<organism evidence="15 16">
    <name type="scientific">Polynucleobacter sphagniphilus</name>
    <dbReference type="NCBI Taxonomy" id="1743169"/>
    <lineage>
        <taxon>Bacteria</taxon>
        <taxon>Pseudomonadati</taxon>
        <taxon>Pseudomonadota</taxon>
        <taxon>Betaproteobacteria</taxon>
        <taxon>Burkholderiales</taxon>
        <taxon>Burkholderiaceae</taxon>
        <taxon>Polynucleobacter</taxon>
    </lineage>
</organism>
<keyword evidence="5 10" id="KW-0812">Transmembrane</keyword>
<keyword evidence="4 10" id="KW-1134">Transmembrane beta strand</keyword>
<evidence type="ECO:0000313" key="15">
    <source>
        <dbReference type="EMBL" id="MDH6504871.1"/>
    </source>
</evidence>
<evidence type="ECO:0000256" key="12">
    <source>
        <dbReference type="SAM" id="SignalP"/>
    </source>
</evidence>
<dbReference type="Gene3D" id="2.40.170.20">
    <property type="entry name" value="TonB-dependent receptor, beta-barrel domain"/>
    <property type="match status" value="1"/>
</dbReference>
<keyword evidence="7 10" id="KW-0472">Membrane</keyword>
<evidence type="ECO:0000256" key="4">
    <source>
        <dbReference type="ARBA" id="ARBA00022452"/>
    </source>
</evidence>
<dbReference type="InterPro" id="IPR037066">
    <property type="entry name" value="Plug_dom_sf"/>
</dbReference>
<keyword evidence="9 10" id="KW-0998">Cell outer membrane</keyword>
<dbReference type="GO" id="GO:0033214">
    <property type="term" value="P:siderophore-iron import into cell"/>
    <property type="evidence" value="ECO:0007669"/>
    <property type="project" value="TreeGrafter"/>
</dbReference>
<sequence length="692" mass="75454">MKYQQYGRIRAPFTLASSIALAYSISFSSISGAQEIELPRIDIVGREEDSRKKIPGTVDVINQKQLEILQPLSLQDALKTVPGVNVRGDEGGLGAIPNIGIRGLNPSRSQKVLLLEDGAPIAPSLFISNASYYSPPANRMSGIEVLKGASGLKYGPSNIGGVINYLSKTPEDGFKLTGKAGDYGYQLMEIEAGGKSESNGALAGLNIIKSDSQGYQNNGYQMYDILIKGGVEVTQDQWIGLKYTHYDNNVNTSYVGLRPNQYASGMTANPAPNDNFLAQRNAVDLNHSWEINSDAKLNSLIYWSQLQRDYWRQSVLSRNANETIYKACSANAECYFGRNRQFNMLGLDTRLSVHYDALGIKNESELGLRLHTETQSNQMVASKTFARSGRLSSHEENKANSIALYAQNSFYITDDFAVIPGVRVESYRQTRSNIFTGKSGNAQNIETVPQLGATWQLSPPVQIYSSIYKGFSPAQVATAIDEKGVDQQLAPERSTNMELGLRGKADAFKYDGAIFSMDFSNQIVNQSLAAGVTKANGGKSLHQGVELALGYELGGGWSLNANGTYIPVAKFVGTSSLGRDGNRIPYTPDLISNVGINYEKNGFNTLVTLNYVSPQYADSANTLAPNSIGTLGELPSFTTINWTANYTVNKAWKVFAAINNVLDKRYIASRSPDGIFPGAPMNFQAGMSYQFN</sequence>
<dbReference type="CDD" id="cd01347">
    <property type="entry name" value="ligand_gated_channel"/>
    <property type="match status" value="1"/>
</dbReference>
<comment type="subcellular location">
    <subcellularLocation>
        <location evidence="1 10">Cell outer membrane</location>
        <topology evidence="1 10">Multi-pass membrane protein</topology>
    </subcellularLocation>
</comment>
<dbReference type="EMBL" id="JARXYA010000017">
    <property type="protein sequence ID" value="MDH6504871.1"/>
    <property type="molecule type" value="Genomic_DNA"/>
</dbReference>
<dbReference type="Pfam" id="PF07715">
    <property type="entry name" value="Plug"/>
    <property type="match status" value="1"/>
</dbReference>
<dbReference type="PANTHER" id="PTHR30442">
    <property type="entry name" value="IRON III DICITRATE TRANSPORT PROTEIN FECA"/>
    <property type="match status" value="1"/>
</dbReference>
<dbReference type="GO" id="GO:0009279">
    <property type="term" value="C:cell outer membrane"/>
    <property type="evidence" value="ECO:0007669"/>
    <property type="project" value="UniProtKB-SubCell"/>
</dbReference>
<dbReference type="Proteomes" id="UP001161160">
    <property type="component" value="Unassembled WGS sequence"/>
</dbReference>
<dbReference type="RefSeq" id="WP_277540280.1">
    <property type="nucleotide sequence ID" value="NZ_JAQFIK010000001.1"/>
</dbReference>
<evidence type="ECO:0000256" key="2">
    <source>
        <dbReference type="ARBA" id="ARBA00009810"/>
    </source>
</evidence>
<dbReference type="InterPro" id="IPR000531">
    <property type="entry name" value="Beta-barrel_TonB"/>
</dbReference>
<comment type="similarity">
    <text evidence="2 10 11">Belongs to the TonB-dependent receptor family.</text>
</comment>
<evidence type="ECO:0000256" key="8">
    <source>
        <dbReference type="ARBA" id="ARBA00023170"/>
    </source>
</evidence>
<feature type="chain" id="PRO_5041441945" evidence="12">
    <location>
        <begin position="23"/>
        <end position="692"/>
    </location>
</feature>
<reference evidence="15" key="1">
    <citation type="submission" date="2023-04" db="EMBL/GenBank/DDBJ databases">
        <title>Genome Encyclopedia of Bacteria and Archaea VI: Functional Genomics of Type Strains.</title>
        <authorList>
            <person name="Whitman W."/>
        </authorList>
    </citation>
    <scope>NUCLEOTIDE SEQUENCE</scope>
    <source>
        <strain evidence="15">Enz.4-51</strain>
    </source>
</reference>
<dbReference type="InterPro" id="IPR039426">
    <property type="entry name" value="TonB-dep_rcpt-like"/>
</dbReference>
<evidence type="ECO:0000256" key="5">
    <source>
        <dbReference type="ARBA" id="ARBA00022692"/>
    </source>
</evidence>
<dbReference type="InterPro" id="IPR012910">
    <property type="entry name" value="Plug_dom"/>
</dbReference>
<name>A0AA43M9Y3_9BURK</name>
<evidence type="ECO:0000256" key="1">
    <source>
        <dbReference type="ARBA" id="ARBA00004571"/>
    </source>
</evidence>
<evidence type="ECO:0000259" key="13">
    <source>
        <dbReference type="Pfam" id="PF00593"/>
    </source>
</evidence>
<feature type="domain" description="TonB-dependent receptor-like beta-barrel" evidence="13">
    <location>
        <begin position="236"/>
        <end position="661"/>
    </location>
</feature>
<gene>
    <name evidence="15" type="ORF">M2127_002200</name>
</gene>
<keyword evidence="12" id="KW-0732">Signal</keyword>
<feature type="signal peptide" evidence="12">
    <location>
        <begin position="1"/>
        <end position="22"/>
    </location>
</feature>
<evidence type="ECO:0000256" key="3">
    <source>
        <dbReference type="ARBA" id="ARBA00022448"/>
    </source>
</evidence>
<keyword evidence="8" id="KW-0675">Receptor</keyword>
<evidence type="ECO:0000256" key="10">
    <source>
        <dbReference type="PROSITE-ProRule" id="PRU01360"/>
    </source>
</evidence>
<dbReference type="PROSITE" id="PS52016">
    <property type="entry name" value="TONB_DEPENDENT_REC_3"/>
    <property type="match status" value="1"/>
</dbReference>
<evidence type="ECO:0000313" key="16">
    <source>
        <dbReference type="Proteomes" id="UP001161160"/>
    </source>
</evidence>
<evidence type="ECO:0000256" key="9">
    <source>
        <dbReference type="ARBA" id="ARBA00023237"/>
    </source>
</evidence>
<dbReference type="Pfam" id="PF00593">
    <property type="entry name" value="TonB_dep_Rec_b-barrel"/>
    <property type="match status" value="1"/>
</dbReference>
<dbReference type="SUPFAM" id="SSF56935">
    <property type="entry name" value="Porins"/>
    <property type="match status" value="1"/>
</dbReference>
<proteinExistence type="inferred from homology"/>
<dbReference type="PANTHER" id="PTHR30442:SF0">
    <property type="entry name" value="FE(3+) DICITRATE TRANSPORT PROTEIN FECA"/>
    <property type="match status" value="1"/>
</dbReference>
<feature type="domain" description="TonB-dependent receptor plug" evidence="14">
    <location>
        <begin position="52"/>
        <end position="162"/>
    </location>
</feature>
<protein>
    <submittedName>
        <fullName evidence="15">Fe(3+) dicitrate transport protein</fullName>
    </submittedName>
</protein>
<evidence type="ECO:0000259" key="14">
    <source>
        <dbReference type="Pfam" id="PF07715"/>
    </source>
</evidence>
<dbReference type="Gene3D" id="2.170.130.10">
    <property type="entry name" value="TonB-dependent receptor, plug domain"/>
    <property type="match status" value="1"/>
</dbReference>